<protein>
    <submittedName>
        <fullName evidence="3">Alpha/beta fold hydrolase</fullName>
    </submittedName>
</protein>
<evidence type="ECO:0000313" key="3">
    <source>
        <dbReference type="EMBL" id="MFC4767660.1"/>
    </source>
</evidence>
<dbReference type="Proteomes" id="UP001596002">
    <property type="component" value="Unassembled WGS sequence"/>
</dbReference>
<gene>
    <name evidence="3" type="ORF">ACFO8Q_09830</name>
</gene>
<dbReference type="GO" id="GO:0016787">
    <property type="term" value="F:hydrolase activity"/>
    <property type="evidence" value="ECO:0007669"/>
    <property type="project" value="UniProtKB-KW"/>
</dbReference>
<evidence type="ECO:0000259" key="2">
    <source>
        <dbReference type="Pfam" id="PF00561"/>
    </source>
</evidence>
<dbReference type="RefSeq" id="WP_380025582.1">
    <property type="nucleotide sequence ID" value="NZ_JBHSHC010000080.1"/>
</dbReference>
<organism evidence="3 4">
    <name type="scientific">Effusibacillus consociatus</name>
    <dbReference type="NCBI Taxonomy" id="1117041"/>
    <lineage>
        <taxon>Bacteria</taxon>
        <taxon>Bacillati</taxon>
        <taxon>Bacillota</taxon>
        <taxon>Bacilli</taxon>
        <taxon>Bacillales</taxon>
        <taxon>Alicyclobacillaceae</taxon>
        <taxon>Effusibacillus</taxon>
    </lineage>
</organism>
<dbReference type="InterPro" id="IPR000073">
    <property type="entry name" value="AB_hydrolase_1"/>
</dbReference>
<proteinExistence type="predicted"/>
<dbReference type="PANTHER" id="PTHR43798">
    <property type="entry name" value="MONOACYLGLYCEROL LIPASE"/>
    <property type="match status" value="1"/>
</dbReference>
<evidence type="ECO:0000313" key="4">
    <source>
        <dbReference type="Proteomes" id="UP001596002"/>
    </source>
</evidence>
<dbReference type="EMBL" id="JBHSHC010000080">
    <property type="protein sequence ID" value="MFC4767660.1"/>
    <property type="molecule type" value="Genomic_DNA"/>
</dbReference>
<dbReference type="InterPro" id="IPR029058">
    <property type="entry name" value="AB_hydrolase_fold"/>
</dbReference>
<feature type="domain" description="AB hydrolase-1" evidence="2">
    <location>
        <begin position="5"/>
        <end position="231"/>
    </location>
</feature>
<dbReference type="Pfam" id="PF00561">
    <property type="entry name" value="Abhydrolase_1"/>
    <property type="match status" value="1"/>
</dbReference>
<dbReference type="PANTHER" id="PTHR43798:SF31">
    <property type="entry name" value="AB HYDROLASE SUPERFAMILY PROTEIN YCLE"/>
    <property type="match status" value="1"/>
</dbReference>
<dbReference type="PRINTS" id="PR00111">
    <property type="entry name" value="ABHYDROLASE"/>
</dbReference>
<dbReference type="SUPFAM" id="SSF53474">
    <property type="entry name" value="alpha/beta-Hydrolases"/>
    <property type="match status" value="1"/>
</dbReference>
<sequence length="245" mass="27600">MSRTPLLLLPGWGMPSSVWKPLLPELEHSFELLFLDWCGIDDLPGFQRHVLSVINRNSLERFSLMGWSLGSLAALQVAAMYPSLVENLILFGATSQFVLDEEASQPAGWPKRIVERMKRQLPKDRTQTLNAFYRSMFSDEEKLKGLDQIFINRMHEDQPYSDDELVAGLDYLTEASAKKDLNMIQSRVLLIHGEADQICPPEASRIIAGGVTGPVHLEVLANTGHIPFFTQPRQCLSVIKEVVKL</sequence>
<dbReference type="Gene3D" id="3.40.50.1820">
    <property type="entry name" value="alpha/beta hydrolase"/>
    <property type="match status" value="1"/>
</dbReference>
<evidence type="ECO:0000256" key="1">
    <source>
        <dbReference type="ARBA" id="ARBA00022801"/>
    </source>
</evidence>
<name>A0ABV9Q4U1_9BACL</name>
<comment type="caution">
    <text evidence="3">The sequence shown here is derived from an EMBL/GenBank/DDBJ whole genome shotgun (WGS) entry which is preliminary data.</text>
</comment>
<reference evidence="4" key="1">
    <citation type="journal article" date="2019" name="Int. J. Syst. Evol. Microbiol.">
        <title>The Global Catalogue of Microorganisms (GCM) 10K type strain sequencing project: providing services to taxonomists for standard genome sequencing and annotation.</title>
        <authorList>
            <consortium name="The Broad Institute Genomics Platform"/>
            <consortium name="The Broad Institute Genome Sequencing Center for Infectious Disease"/>
            <person name="Wu L."/>
            <person name="Ma J."/>
        </authorList>
    </citation>
    <scope>NUCLEOTIDE SEQUENCE [LARGE SCALE GENOMIC DNA]</scope>
    <source>
        <strain evidence="4">WYCCWR 12678</strain>
    </source>
</reference>
<accession>A0ABV9Q4U1</accession>
<dbReference type="InterPro" id="IPR050266">
    <property type="entry name" value="AB_hydrolase_sf"/>
</dbReference>
<keyword evidence="1 3" id="KW-0378">Hydrolase</keyword>
<keyword evidence="4" id="KW-1185">Reference proteome</keyword>